<dbReference type="Pfam" id="PF07690">
    <property type="entry name" value="MFS_1"/>
    <property type="match status" value="1"/>
</dbReference>
<evidence type="ECO:0000256" key="1">
    <source>
        <dbReference type="ARBA" id="ARBA00004651"/>
    </source>
</evidence>
<feature type="transmembrane region" description="Helical" evidence="7">
    <location>
        <begin position="442"/>
        <end position="465"/>
    </location>
</feature>
<feature type="transmembrane region" description="Helical" evidence="7">
    <location>
        <begin position="142"/>
        <end position="163"/>
    </location>
</feature>
<organism evidence="9 10">
    <name type="scientific">Aeromicrobium halocynthiae</name>
    <dbReference type="NCBI Taxonomy" id="560557"/>
    <lineage>
        <taxon>Bacteria</taxon>
        <taxon>Bacillati</taxon>
        <taxon>Actinomycetota</taxon>
        <taxon>Actinomycetes</taxon>
        <taxon>Propionibacteriales</taxon>
        <taxon>Nocardioidaceae</taxon>
        <taxon>Aeromicrobium</taxon>
    </lineage>
</organism>
<comment type="subcellular location">
    <subcellularLocation>
        <location evidence="1">Cell membrane</location>
        <topology evidence="1">Multi-pass membrane protein</topology>
    </subcellularLocation>
</comment>
<keyword evidence="3" id="KW-1003">Cell membrane</keyword>
<dbReference type="PROSITE" id="PS50850">
    <property type="entry name" value="MFS"/>
    <property type="match status" value="1"/>
</dbReference>
<comment type="caution">
    <text evidence="9">The sequence shown here is derived from an EMBL/GenBank/DDBJ whole genome shotgun (WGS) entry which is preliminary data.</text>
</comment>
<feature type="transmembrane region" description="Helical" evidence="7">
    <location>
        <begin position="229"/>
        <end position="250"/>
    </location>
</feature>
<dbReference type="InterPro" id="IPR020846">
    <property type="entry name" value="MFS_dom"/>
</dbReference>
<evidence type="ECO:0000256" key="3">
    <source>
        <dbReference type="ARBA" id="ARBA00022475"/>
    </source>
</evidence>
<dbReference type="EMBL" id="BAAAPY010000002">
    <property type="protein sequence ID" value="GAA2073423.1"/>
    <property type="molecule type" value="Genomic_DNA"/>
</dbReference>
<feature type="transmembrane region" description="Helical" evidence="7">
    <location>
        <begin position="206"/>
        <end position="223"/>
    </location>
</feature>
<dbReference type="Gene3D" id="1.20.1250.20">
    <property type="entry name" value="MFS general substrate transporter like domains"/>
    <property type="match status" value="2"/>
</dbReference>
<keyword evidence="4 7" id="KW-0812">Transmembrane</keyword>
<reference evidence="9 10" key="1">
    <citation type="journal article" date="2019" name="Int. J. Syst. Evol. Microbiol.">
        <title>The Global Catalogue of Microorganisms (GCM) 10K type strain sequencing project: providing services to taxonomists for standard genome sequencing and annotation.</title>
        <authorList>
            <consortium name="The Broad Institute Genomics Platform"/>
            <consortium name="The Broad Institute Genome Sequencing Center for Infectious Disease"/>
            <person name="Wu L."/>
            <person name="Ma J."/>
        </authorList>
    </citation>
    <scope>NUCLEOTIDE SEQUENCE [LARGE SCALE GENOMIC DNA]</scope>
    <source>
        <strain evidence="9 10">JCM 15749</strain>
    </source>
</reference>
<evidence type="ECO:0000256" key="4">
    <source>
        <dbReference type="ARBA" id="ARBA00022692"/>
    </source>
</evidence>
<feature type="domain" description="Major facilitator superfamily (MFS) profile" evidence="8">
    <location>
        <begin position="19"/>
        <end position="469"/>
    </location>
</feature>
<sequence length="512" mass="52644">MTTPATRTLDRERRPSRLLVPALALTVMVTAVLQTVVVPILGVIEQELQASRAAVGWAVTVNLLAAAVLTPLLSRIGDLHGRRRVLIGILTTLCLGSLLAAVTTSLPLLLVARALQGAAFGLFPLSIGVLRDTIPADRLTTAMAVVSGTIGFGGGIGLVLTGLLTGGGGDYHRVFWLSLAVCAIALALVVLTVPPDGPREDGRVDWAGGLLLGTALVLLLLPISQGLDWGWASLPTVSCVGAAVGVLVLWTLVERRVREPLVALTVLANRVLATTHLAGLVIGFSMFVAFLGISAFVQVPTSQGYGFSATVLETSCLYLLPAALIGVASAPVGGRLVRRFDARAVLALSSLVGAGGFLFMAIARDHPWQLVLGGVLTNGAVTMGFATLPALVVSQVRADQTSVATGVNSIARSFGSALGSALVVALLSTGGSGAGSPPDEKMFVISFLVGGGLLTFCALFVAVGLPRHAEPVVDVAQGDEEAAVSLATEWALPADHPRCRRRSEGTASPGPT</sequence>
<feature type="transmembrane region" description="Helical" evidence="7">
    <location>
        <begin position="271"/>
        <end position="297"/>
    </location>
</feature>
<keyword evidence="5 7" id="KW-1133">Transmembrane helix</keyword>
<feature type="transmembrane region" description="Helical" evidence="7">
    <location>
        <begin position="317"/>
        <end position="337"/>
    </location>
</feature>
<keyword evidence="2" id="KW-0813">Transport</keyword>
<gene>
    <name evidence="9" type="ORF">GCM10009821_09630</name>
</gene>
<dbReference type="Proteomes" id="UP001501480">
    <property type="component" value="Unassembled WGS sequence"/>
</dbReference>
<feature type="transmembrane region" description="Helical" evidence="7">
    <location>
        <begin position="54"/>
        <end position="73"/>
    </location>
</feature>
<dbReference type="InterPro" id="IPR011701">
    <property type="entry name" value="MFS"/>
</dbReference>
<feature type="transmembrane region" description="Helical" evidence="7">
    <location>
        <begin position="368"/>
        <end position="393"/>
    </location>
</feature>
<dbReference type="InterPro" id="IPR036259">
    <property type="entry name" value="MFS_trans_sf"/>
</dbReference>
<feature type="transmembrane region" description="Helical" evidence="7">
    <location>
        <begin position="175"/>
        <end position="194"/>
    </location>
</feature>
<dbReference type="RefSeq" id="WP_344325159.1">
    <property type="nucleotide sequence ID" value="NZ_BAAAPY010000002.1"/>
</dbReference>
<evidence type="ECO:0000256" key="6">
    <source>
        <dbReference type="ARBA" id="ARBA00023136"/>
    </source>
</evidence>
<evidence type="ECO:0000313" key="9">
    <source>
        <dbReference type="EMBL" id="GAA2073423.1"/>
    </source>
</evidence>
<dbReference type="PANTHER" id="PTHR42718">
    <property type="entry name" value="MAJOR FACILITATOR SUPERFAMILY MULTIDRUG TRANSPORTER MFSC"/>
    <property type="match status" value="1"/>
</dbReference>
<feature type="transmembrane region" description="Helical" evidence="7">
    <location>
        <begin position="110"/>
        <end position="130"/>
    </location>
</feature>
<feature type="transmembrane region" description="Helical" evidence="7">
    <location>
        <begin position="18"/>
        <end position="42"/>
    </location>
</feature>
<evidence type="ECO:0000256" key="2">
    <source>
        <dbReference type="ARBA" id="ARBA00022448"/>
    </source>
</evidence>
<keyword evidence="6 7" id="KW-0472">Membrane</keyword>
<evidence type="ECO:0000313" key="10">
    <source>
        <dbReference type="Proteomes" id="UP001501480"/>
    </source>
</evidence>
<keyword evidence="10" id="KW-1185">Reference proteome</keyword>
<feature type="transmembrane region" description="Helical" evidence="7">
    <location>
        <begin position="414"/>
        <end position="436"/>
    </location>
</feature>
<feature type="transmembrane region" description="Helical" evidence="7">
    <location>
        <begin position="85"/>
        <end position="104"/>
    </location>
</feature>
<accession>A0ABN2VVI6</accession>
<dbReference type="SUPFAM" id="SSF103473">
    <property type="entry name" value="MFS general substrate transporter"/>
    <property type="match status" value="1"/>
</dbReference>
<protein>
    <submittedName>
        <fullName evidence="9">MFS transporter</fullName>
    </submittedName>
</protein>
<name>A0ABN2VVI6_9ACTN</name>
<evidence type="ECO:0000256" key="7">
    <source>
        <dbReference type="SAM" id="Phobius"/>
    </source>
</evidence>
<evidence type="ECO:0000259" key="8">
    <source>
        <dbReference type="PROSITE" id="PS50850"/>
    </source>
</evidence>
<evidence type="ECO:0000256" key="5">
    <source>
        <dbReference type="ARBA" id="ARBA00022989"/>
    </source>
</evidence>
<feature type="transmembrane region" description="Helical" evidence="7">
    <location>
        <begin position="344"/>
        <end position="362"/>
    </location>
</feature>
<proteinExistence type="predicted"/>
<dbReference type="PANTHER" id="PTHR42718:SF46">
    <property type="entry name" value="BLR6921 PROTEIN"/>
    <property type="match status" value="1"/>
</dbReference>